<evidence type="ECO:0000313" key="2">
    <source>
        <dbReference type="Proteomes" id="UP000008144"/>
    </source>
</evidence>
<protein>
    <submittedName>
        <fullName evidence="1">Uncharacterized protein</fullName>
    </submittedName>
</protein>
<sequence length="36" mass="4215">MPSKAPADYLPKSLLIFLYIFQTFSSHCFHQLLPFI</sequence>
<keyword evidence="2" id="KW-1185">Reference proteome</keyword>
<reference evidence="2" key="1">
    <citation type="journal article" date="2002" name="Science">
        <title>The draft genome of Ciona intestinalis: insights into chordate and vertebrate origins.</title>
        <authorList>
            <person name="Dehal P."/>
            <person name="Satou Y."/>
            <person name="Campbell R.K."/>
            <person name="Chapman J."/>
            <person name="Degnan B."/>
            <person name="De Tomaso A."/>
            <person name="Davidson B."/>
            <person name="Di Gregorio A."/>
            <person name="Gelpke M."/>
            <person name="Goodstein D.M."/>
            <person name="Harafuji N."/>
            <person name="Hastings K.E."/>
            <person name="Ho I."/>
            <person name="Hotta K."/>
            <person name="Huang W."/>
            <person name="Kawashima T."/>
            <person name="Lemaire P."/>
            <person name="Martinez D."/>
            <person name="Meinertzhagen I.A."/>
            <person name="Necula S."/>
            <person name="Nonaka M."/>
            <person name="Putnam N."/>
            <person name="Rash S."/>
            <person name="Saiga H."/>
            <person name="Satake M."/>
            <person name="Terry A."/>
            <person name="Yamada L."/>
            <person name="Wang H.G."/>
            <person name="Awazu S."/>
            <person name="Azumi K."/>
            <person name="Boore J."/>
            <person name="Branno M."/>
            <person name="Chin-Bow S."/>
            <person name="DeSantis R."/>
            <person name="Doyle S."/>
            <person name="Francino P."/>
            <person name="Keys D.N."/>
            <person name="Haga S."/>
            <person name="Hayashi H."/>
            <person name="Hino K."/>
            <person name="Imai K.S."/>
            <person name="Inaba K."/>
            <person name="Kano S."/>
            <person name="Kobayashi K."/>
            <person name="Kobayashi M."/>
            <person name="Lee B.I."/>
            <person name="Makabe K.W."/>
            <person name="Manohar C."/>
            <person name="Matassi G."/>
            <person name="Medina M."/>
            <person name="Mochizuki Y."/>
            <person name="Mount S."/>
            <person name="Morishita T."/>
            <person name="Miura S."/>
            <person name="Nakayama A."/>
            <person name="Nishizaka S."/>
            <person name="Nomoto H."/>
            <person name="Ohta F."/>
            <person name="Oishi K."/>
            <person name="Rigoutsos I."/>
            <person name="Sano M."/>
            <person name="Sasaki A."/>
            <person name="Sasakura Y."/>
            <person name="Shoguchi E."/>
            <person name="Shin-i T."/>
            <person name="Spagnuolo A."/>
            <person name="Stainier D."/>
            <person name="Suzuki M.M."/>
            <person name="Tassy O."/>
            <person name="Takatori N."/>
            <person name="Tokuoka M."/>
            <person name="Yagi K."/>
            <person name="Yoshizaki F."/>
            <person name="Wada S."/>
            <person name="Zhang C."/>
            <person name="Hyatt P.D."/>
            <person name="Larimer F."/>
            <person name="Detter C."/>
            <person name="Doggett N."/>
            <person name="Glavina T."/>
            <person name="Hawkins T."/>
            <person name="Richardson P."/>
            <person name="Lucas S."/>
            <person name="Kohara Y."/>
            <person name="Levine M."/>
            <person name="Satoh N."/>
            <person name="Rokhsar D.S."/>
        </authorList>
    </citation>
    <scope>NUCLEOTIDE SEQUENCE [LARGE SCALE GENOMIC DNA]</scope>
</reference>
<evidence type="ECO:0000313" key="1">
    <source>
        <dbReference type="Ensembl" id="ENSCINP00000033699.1"/>
    </source>
</evidence>
<accession>H2XVL5</accession>
<dbReference type="Ensembl" id="ENSCINT00000035703.1">
    <property type="protein sequence ID" value="ENSCINP00000033699.1"/>
    <property type="gene ID" value="ENSCING00000019599.1"/>
</dbReference>
<reference evidence="1" key="2">
    <citation type="journal article" date="2008" name="Genome Biol.">
        <title>Improved genome assembly and evidence-based global gene model set for the chordate Ciona intestinalis: new insight into intron and operon populations.</title>
        <authorList>
            <person name="Satou Y."/>
            <person name="Mineta K."/>
            <person name="Ogasawara M."/>
            <person name="Sasakura Y."/>
            <person name="Shoguchi E."/>
            <person name="Ueno K."/>
            <person name="Yamada L."/>
            <person name="Matsumoto J."/>
            <person name="Wasserscheid J."/>
            <person name="Dewar K."/>
            <person name="Wiley G.B."/>
            <person name="Macmil S.L."/>
            <person name="Roe B.A."/>
            <person name="Zeller R.W."/>
            <person name="Hastings K.E."/>
            <person name="Lemaire P."/>
            <person name="Lindquist E."/>
            <person name="Endo T."/>
            <person name="Hotta K."/>
            <person name="Inaba K."/>
        </authorList>
    </citation>
    <scope>NUCLEOTIDE SEQUENCE [LARGE SCALE GENOMIC DNA]</scope>
    <source>
        <strain evidence="1">wild type</strain>
    </source>
</reference>
<dbReference type="HOGENOM" id="CLU_3359381_0_0_1"/>
<dbReference type="EMBL" id="EAAA01002525">
    <property type="status" value="NOT_ANNOTATED_CDS"/>
    <property type="molecule type" value="Genomic_DNA"/>
</dbReference>
<proteinExistence type="predicted"/>
<dbReference type="AlphaFoldDB" id="H2XVL5"/>
<dbReference type="InParanoid" id="H2XVL5"/>
<name>H2XVL5_CIOIN</name>
<dbReference type="Proteomes" id="UP000008144">
    <property type="component" value="Chromosome 7"/>
</dbReference>
<organism evidence="1 2">
    <name type="scientific">Ciona intestinalis</name>
    <name type="common">Transparent sea squirt</name>
    <name type="synonym">Ascidia intestinalis</name>
    <dbReference type="NCBI Taxonomy" id="7719"/>
    <lineage>
        <taxon>Eukaryota</taxon>
        <taxon>Metazoa</taxon>
        <taxon>Chordata</taxon>
        <taxon>Tunicata</taxon>
        <taxon>Ascidiacea</taxon>
        <taxon>Phlebobranchia</taxon>
        <taxon>Cionidae</taxon>
        <taxon>Ciona</taxon>
    </lineage>
</organism>
<reference evidence="1" key="4">
    <citation type="submission" date="2025-09" db="UniProtKB">
        <authorList>
            <consortium name="Ensembl"/>
        </authorList>
    </citation>
    <scope>IDENTIFICATION</scope>
</reference>
<reference evidence="1" key="3">
    <citation type="submission" date="2025-08" db="UniProtKB">
        <authorList>
            <consortium name="Ensembl"/>
        </authorList>
    </citation>
    <scope>IDENTIFICATION</scope>
</reference>